<dbReference type="InterPro" id="IPR001375">
    <property type="entry name" value="Peptidase_S9_cat"/>
</dbReference>
<evidence type="ECO:0000256" key="1">
    <source>
        <dbReference type="SAM" id="MobiDB-lite"/>
    </source>
</evidence>
<keyword evidence="5" id="KW-1185">Reference proteome</keyword>
<dbReference type="GO" id="GO:0008239">
    <property type="term" value="F:dipeptidyl-peptidase activity"/>
    <property type="evidence" value="ECO:0007669"/>
    <property type="project" value="TreeGrafter"/>
</dbReference>
<dbReference type="EMBL" id="CP036455">
    <property type="protein sequence ID" value="QBI52569.1"/>
    <property type="molecule type" value="Genomic_DNA"/>
</dbReference>
<dbReference type="PANTHER" id="PTHR11731">
    <property type="entry name" value="PROTEASE FAMILY S9B,C DIPEPTIDYL-PEPTIDASE IV-RELATED"/>
    <property type="match status" value="1"/>
</dbReference>
<keyword evidence="4" id="KW-0378">Hydrolase</keyword>
<dbReference type="SUPFAM" id="SSF82171">
    <property type="entry name" value="DPP6 N-terminal domain-like"/>
    <property type="match status" value="1"/>
</dbReference>
<dbReference type="EC" id="3.4.14.12" evidence="4"/>
<sequence>MRNNRPMSFPRQQARTRRFTIGVPRAFQISPDGRRVAFLRGRDGEDAAACLWIRDVDSGAEHVVADPRTVGAGEEDLPAEERARRERLRETGAGIVSYTVDDAFARAVFTLSGRLYAVDLDGGAAPWEVPAAVAPVVDPAISPRGTAAAYVSGGALHVVGLDGGGDRVLAEPEGPGTSWGLAEFIAAEEMSRFRGLWWAPDGSAVLAARVDDAPVARWTIADPASPEAAAQTVAYPAAGTPNAEVRLAVLDLDGDGVAEPRWIDWDREALPYLARAGWTGPAAGGPAGGAGSGARQDVVFTAQSRDQRTLRLFRADPRTCEVREVLAETDGTWVEIMPGVPAFTASGDLVWIGRGGDREGARRVLLVGGREAGPPEGAYLRGVADVDGERVLYSASPAGCPGDVELWLFDAHRGTSTPVRVPPPSPGGDAADGTGEDAGGVLSGRMRGGTLIVQRRDMDTDGVRTVVLRAADGGEPDGGTAAAAGGIESLAQVPDLPRPRVRFWSAGERGIPAALVLPSWYDADSGVRLPVLMDPYGGPHAQRVMRSRSAYLTSQWFADQGFAVLIADGRGTPGISVEWEQAVRGDLAEPVLEDQVAALHDAGKRFGFLDPDRVAVRGWSFGGYLAALAVLRRPEVFHAAVAGAPVTDWHLYDTHYTERYLGTPQQHADDYTRSSALESWGTVNRPLMLIHGLADDNVVFAHTQRLSSALLAAGRSHTVLPLSGITHMASEETTAENLLLLQVEFLHRSLGGAAGVQEAPKGAGGV</sequence>
<dbReference type="AlphaFoldDB" id="A0A4P6Q184"/>
<dbReference type="Proteomes" id="UP000292235">
    <property type="component" value="Chromosome"/>
</dbReference>
<proteinExistence type="predicted"/>
<dbReference type="Pfam" id="PF00930">
    <property type="entry name" value="DPPIV_N"/>
    <property type="match status" value="1"/>
</dbReference>
<accession>A0A4P6Q184</accession>
<dbReference type="InterPro" id="IPR002469">
    <property type="entry name" value="Peptidase_S9B_N"/>
</dbReference>
<dbReference type="SUPFAM" id="SSF53474">
    <property type="entry name" value="alpha/beta-Hydrolases"/>
    <property type="match status" value="1"/>
</dbReference>
<dbReference type="InterPro" id="IPR050278">
    <property type="entry name" value="Serine_Prot_S9B/DPPIV"/>
</dbReference>
<feature type="region of interest" description="Disordered" evidence="1">
    <location>
        <begin position="416"/>
        <end position="444"/>
    </location>
</feature>
<feature type="domain" description="Dipeptidylpeptidase IV N-terminal" evidence="3">
    <location>
        <begin position="116"/>
        <end position="352"/>
    </location>
</feature>
<protein>
    <submittedName>
        <fullName evidence="4">Prolyl tripeptidyl peptidase</fullName>
        <ecNumber evidence="4">3.4.14.12</ecNumber>
    </submittedName>
</protein>
<feature type="domain" description="Peptidase S9 prolyl oligopeptidase catalytic" evidence="2">
    <location>
        <begin position="553"/>
        <end position="751"/>
    </location>
</feature>
<organism evidence="4 5">
    <name type="scientific">Streptomonospora litoralis</name>
    <dbReference type="NCBI Taxonomy" id="2498135"/>
    <lineage>
        <taxon>Bacteria</taxon>
        <taxon>Bacillati</taxon>
        <taxon>Actinomycetota</taxon>
        <taxon>Actinomycetes</taxon>
        <taxon>Streptosporangiales</taxon>
        <taxon>Nocardiopsidaceae</taxon>
        <taxon>Streptomonospora</taxon>
    </lineage>
</organism>
<evidence type="ECO:0000313" key="4">
    <source>
        <dbReference type="EMBL" id="QBI52569.1"/>
    </source>
</evidence>
<dbReference type="Gene3D" id="2.140.10.30">
    <property type="entry name" value="Dipeptidylpeptidase IV, N-terminal domain"/>
    <property type="match status" value="1"/>
</dbReference>
<evidence type="ECO:0000259" key="2">
    <source>
        <dbReference type="Pfam" id="PF00326"/>
    </source>
</evidence>
<dbReference type="Gene3D" id="3.40.50.1820">
    <property type="entry name" value="alpha/beta hydrolase"/>
    <property type="match status" value="1"/>
</dbReference>
<evidence type="ECO:0000259" key="3">
    <source>
        <dbReference type="Pfam" id="PF00930"/>
    </source>
</evidence>
<dbReference type="InterPro" id="IPR029058">
    <property type="entry name" value="AB_hydrolase_fold"/>
</dbReference>
<dbReference type="KEGG" id="strr:EKD16_03795"/>
<gene>
    <name evidence="4" type="primary">ptpA1</name>
    <name evidence="4" type="ORF">EKD16_03795</name>
</gene>
<dbReference type="GO" id="GO:0008236">
    <property type="term" value="F:serine-type peptidase activity"/>
    <property type="evidence" value="ECO:0007669"/>
    <property type="project" value="InterPro"/>
</dbReference>
<dbReference type="GO" id="GO:0006508">
    <property type="term" value="P:proteolysis"/>
    <property type="evidence" value="ECO:0007669"/>
    <property type="project" value="InterPro"/>
</dbReference>
<name>A0A4P6Q184_9ACTN</name>
<reference evidence="4 5" key="1">
    <citation type="submission" date="2019-02" db="EMBL/GenBank/DDBJ databases">
        <authorList>
            <person name="Khodamoradi S."/>
            <person name="Hahnke R.L."/>
            <person name="Kaempfer P."/>
            <person name="Schumann P."/>
            <person name="Rohde M."/>
            <person name="Steinert M."/>
            <person name="Luzhetskyy A."/>
            <person name="Wink J."/>
            <person name="Ruckert C."/>
        </authorList>
    </citation>
    <scope>NUCLEOTIDE SEQUENCE [LARGE SCALE GENOMIC DNA]</scope>
    <source>
        <strain evidence="4 5">M2</strain>
    </source>
</reference>
<evidence type="ECO:0000313" key="5">
    <source>
        <dbReference type="Proteomes" id="UP000292235"/>
    </source>
</evidence>
<dbReference type="PANTHER" id="PTHR11731:SF193">
    <property type="entry name" value="DIPEPTIDYL PEPTIDASE 9"/>
    <property type="match status" value="1"/>
</dbReference>
<dbReference type="Pfam" id="PF00326">
    <property type="entry name" value="Peptidase_S9"/>
    <property type="match status" value="1"/>
</dbReference>